<proteinExistence type="predicted"/>
<protein>
    <submittedName>
        <fullName evidence="1">Uncharacterized protein</fullName>
    </submittedName>
</protein>
<keyword evidence="2" id="KW-1185">Reference proteome</keyword>
<accession>A0AA36F662</accession>
<evidence type="ECO:0000313" key="2">
    <source>
        <dbReference type="Proteomes" id="UP001162480"/>
    </source>
</evidence>
<evidence type="ECO:0000313" key="1">
    <source>
        <dbReference type="EMBL" id="CAI9723743.1"/>
    </source>
</evidence>
<organism evidence="1 2">
    <name type="scientific">Octopus vulgaris</name>
    <name type="common">Common octopus</name>
    <dbReference type="NCBI Taxonomy" id="6645"/>
    <lineage>
        <taxon>Eukaryota</taxon>
        <taxon>Metazoa</taxon>
        <taxon>Spiralia</taxon>
        <taxon>Lophotrochozoa</taxon>
        <taxon>Mollusca</taxon>
        <taxon>Cephalopoda</taxon>
        <taxon>Coleoidea</taxon>
        <taxon>Octopodiformes</taxon>
        <taxon>Octopoda</taxon>
        <taxon>Incirrata</taxon>
        <taxon>Octopodidae</taxon>
        <taxon>Octopus</taxon>
    </lineage>
</organism>
<name>A0AA36F662_OCTVU</name>
<dbReference type="AlphaFoldDB" id="A0AA36F662"/>
<sequence length="110" mass="12628">MMIHVEVIIISGSGGGGSNADINGNVMVILTVLWWHMSTCPHVHMSTCPHVLIGDDLTRPLVYRERNRRFYNGDKNDSEEIKVNKYWEKSTKPYHFETDHANPTKLTFVE</sequence>
<dbReference type="EMBL" id="OX597819">
    <property type="protein sequence ID" value="CAI9723743.1"/>
    <property type="molecule type" value="Genomic_DNA"/>
</dbReference>
<reference evidence="1" key="1">
    <citation type="submission" date="2023-08" db="EMBL/GenBank/DDBJ databases">
        <authorList>
            <person name="Alioto T."/>
            <person name="Alioto T."/>
            <person name="Gomez Garrido J."/>
        </authorList>
    </citation>
    <scope>NUCLEOTIDE SEQUENCE</scope>
</reference>
<dbReference type="Proteomes" id="UP001162480">
    <property type="component" value="Chromosome 6"/>
</dbReference>
<gene>
    <name evidence="1" type="ORF">OCTVUL_1B027668</name>
</gene>